<gene>
    <name evidence="7" type="ORF">DDK22_25190</name>
</gene>
<evidence type="ECO:0000313" key="8">
    <source>
        <dbReference type="Proteomes" id="UP000253501"/>
    </source>
</evidence>
<feature type="domain" description="Multidrug resistance protein MdtA-like barrel-sandwich hybrid" evidence="4">
    <location>
        <begin position="79"/>
        <end position="212"/>
    </location>
</feature>
<reference evidence="7 8" key="1">
    <citation type="submission" date="2018-04" db="EMBL/GenBank/DDBJ databases">
        <title>Cupriavidus necator CR12 genome sequencing and assembly.</title>
        <authorList>
            <person name="Ben Fekih I."/>
            <person name="Mazhar H.S."/>
            <person name="Bello S.K."/>
            <person name="Rensing C."/>
        </authorList>
    </citation>
    <scope>NUCLEOTIDE SEQUENCE [LARGE SCALE GENOMIC DNA]</scope>
    <source>
        <strain evidence="7 8">CR12</strain>
    </source>
</reference>
<dbReference type="Pfam" id="PF25967">
    <property type="entry name" value="RND-MFP_C"/>
    <property type="match status" value="1"/>
</dbReference>
<comment type="similarity">
    <text evidence="2">Belongs to the membrane fusion protein (MFP) (TC 8.A.1) family.</text>
</comment>
<evidence type="ECO:0000259" key="5">
    <source>
        <dbReference type="Pfam" id="PF25954"/>
    </source>
</evidence>
<dbReference type="Proteomes" id="UP000253501">
    <property type="component" value="Unassembled WGS sequence"/>
</dbReference>
<dbReference type="InterPro" id="IPR058792">
    <property type="entry name" value="Beta-barrel_RND_2"/>
</dbReference>
<accession>A0A367PCX2</accession>
<sequence length="382" mass="40363">MTRRRATDLSGAQKLNRNLRAAALTIIAAHLAACTPGPEPERKDVRPVRTVVAGRTAGSVGATYSGEIRARYESQLGFRTAGKIVARMVEVGSHVKRGQPLFQLDTTQETLQVAAAGAEADAARGRVAQARVDVKRTEQLLAQNFASQAELDQQRLALNQAEAQLRSAQARQQLNANMRGFTTLVADRDGVVSAINAEAGQVVSAGQTVATVAADGEREVSISIPESRVDELRKAPTLTITVWAQPSKSWTGKLRELAPDADGVTRTYSARISIQEADPELRLGMTASVIAPDVDGSGVVRVPLTAIVDHERGRQVWVVDPKTSRVIAREVKLGAAQNDSVIVVGGLAGGETVVSAGVHMLQAGQQVKVAEAVTVARAGGAK</sequence>
<name>A0A367PCX2_CUPNE</name>
<evidence type="ECO:0000313" key="7">
    <source>
        <dbReference type="EMBL" id="RCJ05728.1"/>
    </source>
</evidence>
<dbReference type="Pfam" id="PF25917">
    <property type="entry name" value="BSH_RND"/>
    <property type="match status" value="1"/>
</dbReference>
<evidence type="ECO:0000256" key="1">
    <source>
        <dbReference type="ARBA" id="ARBA00004196"/>
    </source>
</evidence>
<dbReference type="Gene3D" id="1.10.287.470">
    <property type="entry name" value="Helix hairpin bin"/>
    <property type="match status" value="1"/>
</dbReference>
<dbReference type="Gene3D" id="2.40.420.20">
    <property type="match status" value="1"/>
</dbReference>
<protein>
    <submittedName>
        <fullName evidence="7">Efflux RND transporter periplasmic adaptor subunit</fullName>
    </submittedName>
</protein>
<dbReference type="PANTHER" id="PTHR30469">
    <property type="entry name" value="MULTIDRUG RESISTANCE PROTEIN MDTA"/>
    <property type="match status" value="1"/>
</dbReference>
<comment type="subcellular location">
    <subcellularLocation>
        <location evidence="1">Cell envelope</location>
    </subcellularLocation>
</comment>
<dbReference type="InterPro" id="IPR006143">
    <property type="entry name" value="RND_pump_MFP"/>
</dbReference>
<dbReference type="EMBL" id="QDHA01000066">
    <property type="protein sequence ID" value="RCJ05728.1"/>
    <property type="molecule type" value="Genomic_DNA"/>
</dbReference>
<evidence type="ECO:0000259" key="4">
    <source>
        <dbReference type="Pfam" id="PF25917"/>
    </source>
</evidence>
<evidence type="ECO:0000256" key="2">
    <source>
        <dbReference type="ARBA" id="ARBA00009477"/>
    </source>
</evidence>
<keyword evidence="3" id="KW-0813">Transport</keyword>
<evidence type="ECO:0000259" key="6">
    <source>
        <dbReference type="Pfam" id="PF25967"/>
    </source>
</evidence>
<feature type="domain" description="Multidrug resistance protein MdtA-like C-terminal permuted SH3" evidence="6">
    <location>
        <begin position="299"/>
        <end position="357"/>
    </location>
</feature>
<dbReference type="InterPro" id="IPR058627">
    <property type="entry name" value="MdtA-like_C"/>
</dbReference>
<organism evidence="7 8">
    <name type="scientific">Cupriavidus necator</name>
    <name type="common">Alcaligenes eutrophus</name>
    <name type="synonym">Ralstonia eutropha</name>
    <dbReference type="NCBI Taxonomy" id="106590"/>
    <lineage>
        <taxon>Bacteria</taxon>
        <taxon>Pseudomonadati</taxon>
        <taxon>Pseudomonadota</taxon>
        <taxon>Betaproteobacteria</taxon>
        <taxon>Burkholderiales</taxon>
        <taxon>Burkholderiaceae</taxon>
        <taxon>Cupriavidus</taxon>
    </lineage>
</organism>
<dbReference type="Pfam" id="PF25954">
    <property type="entry name" value="Beta-barrel_RND_2"/>
    <property type="match status" value="1"/>
</dbReference>
<dbReference type="InterPro" id="IPR058625">
    <property type="entry name" value="MdtA-like_BSH"/>
</dbReference>
<proteinExistence type="inferred from homology"/>
<feature type="domain" description="CusB-like beta-barrel" evidence="5">
    <location>
        <begin position="220"/>
        <end position="289"/>
    </location>
</feature>
<evidence type="ECO:0000256" key="3">
    <source>
        <dbReference type="ARBA" id="ARBA00022448"/>
    </source>
</evidence>
<dbReference type="PANTHER" id="PTHR30469:SF15">
    <property type="entry name" value="HLYD FAMILY OF SECRETION PROTEINS"/>
    <property type="match status" value="1"/>
</dbReference>
<comment type="caution">
    <text evidence="7">The sequence shown here is derived from an EMBL/GenBank/DDBJ whole genome shotgun (WGS) entry which is preliminary data.</text>
</comment>
<dbReference type="GO" id="GO:0015562">
    <property type="term" value="F:efflux transmembrane transporter activity"/>
    <property type="evidence" value="ECO:0007669"/>
    <property type="project" value="TreeGrafter"/>
</dbReference>
<dbReference type="AlphaFoldDB" id="A0A367PCX2"/>
<dbReference type="GO" id="GO:1990281">
    <property type="term" value="C:efflux pump complex"/>
    <property type="evidence" value="ECO:0007669"/>
    <property type="project" value="TreeGrafter"/>
</dbReference>
<dbReference type="SUPFAM" id="SSF111369">
    <property type="entry name" value="HlyD-like secretion proteins"/>
    <property type="match status" value="1"/>
</dbReference>
<dbReference type="Gene3D" id="2.40.50.100">
    <property type="match status" value="1"/>
</dbReference>
<dbReference type="NCBIfam" id="TIGR01730">
    <property type="entry name" value="RND_mfp"/>
    <property type="match status" value="1"/>
</dbReference>
<dbReference type="Gene3D" id="2.40.30.170">
    <property type="match status" value="1"/>
</dbReference>